<evidence type="ECO:0000313" key="4">
    <source>
        <dbReference type="Proteomes" id="UP000253034"/>
    </source>
</evidence>
<dbReference type="InterPro" id="IPR013094">
    <property type="entry name" value="AB_hydrolase_3"/>
</dbReference>
<dbReference type="InterPro" id="IPR050300">
    <property type="entry name" value="GDXG_lipolytic_enzyme"/>
</dbReference>
<reference evidence="3 4" key="1">
    <citation type="submission" date="2018-07" db="EMBL/GenBank/DDBJ databases">
        <title>Genomic Encyclopedia of Type Strains, Phase IV (KMG-IV): sequencing the most valuable type-strain genomes for metagenomic binning, comparative biology and taxonomic classification.</title>
        <authorList>
            <person name="Goeker M."/>
        </authorList>
    </citation>
    <scope>NUCLEOTIDE SEQUENCE [LARGE SCALE GENOMIC DNA]</scope>
    <source>
        <strain evidence="3 4">DSM 27016</strain>
    </source>
</reference>
<dbReference type="PANTHER" id="PTHR48081:SF8">
    <property type="entry name" value="ALPHA_BETA HYDROLASE FOLD-3 DOMAIN-CONTAINING PROTEIN-RELATED"/>
    <property type="match status" value="1"/>
</dbReference>
<comment type="caution">
    <text evidence="3">The sequence shown here is derived from an EMBL/GenBank/DDBJ whole genome shotgun (WGS) entry which is preliminary data.</text>
</comment>
<feature type="domain" description="Alpha/beta hydrolase fold-3" evidence="2">
    <location>
        <begin position="75"/>
        <end position="285"/>
    </location>
</feature>
<gene>
    <name evidence="3" type="ORF">DFR58_103228</name>
</gene>
<dbReference type="OrthoDB" id="9815425at2"/>
<dbReference type="EMBL" id="QPJT01000003">
    <property type="protein sequence ID" value="RCX19481.1"/>
    <property type="molecule type" value="Genomic_DNA"/>
</dbReference>
<evidence type="ECO:0000256" key="1">
    <source>
        <dbReference type="ARBA" id="ARBA00022801"/>
    </source>
</evidence>
<dbReference type="AlphaFoldDB" id="A0A369BDK4"/>
<organism evidence="3 4">
    <name type="scientific">Anaerobacterium chartisolvens</name>
    <dbReference type="NCBI Taxonomy" id="1297424"/>
    <lineage>
        <taxon>Bacteria</taxon>
        <taxon>Bacillati</taxon>
        <taxon>Bacillota</taxon>
        <taxon>Clostridia</taxon>
        <taxon>Eubacteriales</taxon>
        <taxon>Oscillospiraceae</taxon>
        <taxon>Anaerobacterium</taxon>
    </lineage>
</organism>
<dbReference type="GO" id="GO:0016787">
    <property type="term" value="F:hydrolase activity"/>
    <property type="evidence" value="ECO:0007669"/>
    <property type="project" value="UniProtKB-KW"/>
</dbReference>
<dbReference type="Gene3D" id="3.40.50.1820">
    <property type="entry name" value="alpha/beta hydrolase"/>
    <property type="match status" value="1"/>
</dbReference>
<name>A0A369BDK4_9FIRM</name>
<dbReference type="PANTHER" id="PTHR48081">
    <property type="entry name" value="AB HYDROLASE SUPERFAMILY PROTEIN C4A8.06C"/>
    <property type="match status" value="1"/>
</dbReference>
<dbReference type="RefSeq" id="WP_114296536.1">
    <property type="nucleotide sequence ID" value="NZ_QPJT01000003.1"/>
</dbReference>
<proteinExistence type="predicted"/>
<sequence length="314" mass="34926">MKRAEHVLPELRKIMEGFPVVDLRNPQIPEGFEMPKIERSPLVKTSERKITGPESEIRVKIYEPAGRTEALLPALLWIHGGGYVLGSLDIDDGLCEQFVIAANCVTVSVDYRLAPEYPYPAAIEDCYAALKWMVNEADKLCINTSKVAVAGASAGGGLTAALALLARDRGEVKIAFQMPLYPMLDDRNTTPSSYEINKENFPRLWNREQNRLAWSMYLGSSVADEVPGYAAPARARDLTGLPPAYTCIGVLDLFRDETIEYVNRLAQADVPVEFHLYPGCFHGFETIFNDTEIGKRARNEYINALADALNKPED</sequence>
<keyword evidence="1" id="KW-0378">Hydrolase</keyword>
<protein>
    <submittedName>
        <fullName evidence="3">Acetyl esterase/lipase</fullName>
    </submittedName>
</protein>
<dbReference type="SUPFAM" id="SSF53474">
    <property type="entry name" value="alpha/beta-Hydrolases"/>
    <property type="match status" value="1"/>
</dbReference>
<dbReference type="Pfam" id="PF07859">
    <property type="entry name" value="Abhydrolase_3"/>
    <property type="match status" value="1"/>
</dbReference>
<accession>A0A369BDK4</accession>
<dbReference type="Proteomes" id="UP000253034">
    <property type="component" value="Unassembled WGS sequence"/>
</dbReference>
<evidence type="ECO:0000259" key="2">
    <source>
        <dbReference type="Pfam" id="PF07859"/>
    </source>
</evidence>
<dbReference type="InterPro" id="IPR029058">
    <property type="entry name" value="AB_hydrolase_fold"/>
</dbReference>
<evidence type="ECO:0000313" key="3">
    <source>
        <dbReference type="EMBL" id="RCX19481.1"/>
    </source>
</evidence>
<keyword evidence="4" id="KW-1185">Reference proteome</keyword>